<dbReference type="PANTHER" id="PTHR43685">
    <property type="entry name" value="GLYCOSYLTRANSFERASE"/>
    <property type="match status" value="1"/>
</dbReference>
<protein>
    <recommendedName>
        <fullName evidence="6">Glycosyltransferase</fullName>
    </recommendedName>
</protein>
<evidence type="ECO:0008006" key="6">
    <source>
        <dbReference type="Google" id="ProtNLM"/>
    </source>
</evidence>
<evidence type="ECO:0000259" key="2">
    <source>
        <dbReference type="Pfam" id="PF00535"/>
    </source>
</evidence>
<evidence type="ECO:0000313" key="4">
    <source>
        <dbReference type="EMBL" id="GLB52046.1"/>
    </source>
</evidence>
<dbReference type="EMBL" id="BRVP01000006">
    <property type="protein sequence ID" value="GLB52046.1"/>
    <property type="molecule type" value="Genomic_DNA"/>
</dbReference>
<dbReference type="InterPro" id="IPR029044">
    <property type="entry name" value="Nucleotide-diphossugar_trans"/>
</dbReference>
<dbReference type="InterPro" id="IPR027791">
    <property type="entry name" value="Galactosyl_T_C"/>
</dbReference>
<dbReference type="Pfam" id="PF00535">
    <property type="entry name" value="Glycos_transf_2"/>
    <property type="match status" value="1"/>
</dbReference>
<gene>
    <name evidence="4" type="ORF">NBRC110019_10850</name>
</gene>
<dbReference type="AlphaFoldDB" id="A0A9W6B3X2"/>
<name>A0A9W6B3X2_9FLAO</name>
<feature type="domain" description="Galactosyltransferase C-terminal" evidence="3">
    <location>
        <begin position="133"/>
        <end position="194"/>
    </location>
</feature>
<dbReference type="SUPFAM" id="SSF53448">
    <property type="entry name" value="Nucleotide-diphospho-sugar transferases"/>
    <property type="match status" value="1"/>
</dbReference>
<reference evidence="4" key="1">
    <citation type="submission" date="2022-07" db="EMBL/GenBank/DDBJ databases">
        <title>Taxonomy of Novel Oxalotrophic and Methylotrophic Bacteria.</title>
        <authorList>
            <person name="Sahin N."/>
            <person name="Tani A."/>
        </authorList>
    </citation>
    <scope>NUCLEOTIDE SEQUENCE</scope>
    <source>
        <strain evidence="4">AM327</strain>
    </source>
</reference>
<sequence length="359" mass="42396">MLTIVLTYRNRDLYIVKRCLDSLYQQSDEDFKLFLVDYGSDNSFVEQLEKLLEDYTFVTSIYVSTQGQLWNKSRAINIAFKKCKTPYFLMGDIDLVYHKDMVKYCKEMMKQYDCVYFKYGFLSEEETKKDLGFNEYETEFYGNQDVTGTTLYRTDVLKSINGYDEFYHGWGAEDTDVHLRLKNAGYDVYFYEKEILVKHQWHPKAYRSKNSTAPFHTNLERINHDYMWQQFHSGATVANTKFNWGELTSESQVQKLKNIDREMKITTEKRKLDALLFGVLPELSVSVELIITYEKGAKSLKNQIKKILGRKSIHSYTIEEANNMLLLQLISHHRLASYNYSINWSNDEIVLTFTPYEKA</sequence>
<dbReference type="Proteomes" id="UP001143545">
    <property type="component" value="Unassembled WGS sequence"/>
</dbReference>
<dbReference type="Pfam" id="PF02709">
    <property type="entry name" value="Glyco_transf_7C"/>
    <property type="match status" value="1"/>
</dbReference>
<evidence type="ECO:0000256" key="1">
    <source>
        <dbReference type="ARBA" id="ARBA00022679"/>
    </source>
</evidence>
<comment type="caution">
    <text evidence="4">The sequence shown here is derived from an EMBL/GenBank/DDBJ whole genome shotgun (WGS) entry which is preliminary data.</text>
</comment>
<keyword evidence="1" id="KW-0808">Transferase</keyword>
<evidence type="ECO:0000259" key="3">
    <source>
        <dbReference type="Pfam" id="PF02709"/>
    </source>
</evidence>
<dbReference type="InterPro" id="IPR050834">
    <property type="entry name" value="Glycosyltransf_2"/>
</dbReference>
<proteinExistence type="predicted"/>
<feature type="domain" description="Glycosyltransferase 2-like" evidence="2">
    <location>
        <begin position="4"/>
        <end position="130"/>
    </location>
</feature>
<keyword evidence="5" id="KW-1185">Reference proteome</keyword>
<dbReference type="Gene3D" id="3.90.550.10">
    <property type="entry name" value="Spore Coat Polysaccharide Biosynthesis Protein SpsA, Chain A"/>
    <property type="match status" value="1"/>
</dbReference>
<dbReference type="PANTHER" id="PTHR43685:SF2">
    <property type="entry name" value="GLYCOSYLTRANSFERASE 2-LIKE DOMAIN-CONTAINING PROTEIN"/>
    <property type="match status" value="1"/>
</dbReference>
<accession>A0A9W6B3X2</accession>
<dbReference type="RefSeq" id="WP_281753098.1">
    <property type="nucleotide sequence ID" value="NZ_BRVP01000006.1"/>
</dbReference>
<dbReference type="GO" id="GO:0016740">
    <property type="term" value="F:transferase activity"/>
    <property type="evidence" value="ECO:0007669"/>
    <property type="project" value="UniProtKB-KW"/>
</dbReference>
<evidence type="ECO:0000313" key="5">
    <source>
        <dbReference type="Proteomes" id="UP001143545"/>
    </source>
</evidence>
<organism evidence="4 5">
    <name type="scientific">Neptunitalea chrysea</name>
    <dbReference type="NCBI Taxonomy" id="1647581"/>
    <lineage>
        <taxon>Bacteria</taxon>
        <taxon>Pseudomonadati</taxon>
        <taxon>Bacteroidota</taxon>
        <taxon>Flavobacteriia</taxon>
        <taxon>Flavobacteriales</taxon>
        <taxon>Flavobacteriaceae</taxon>
        <taxon>Neptunitalea</taxon>
    </lineage>
</organism>
<dbReference type="InterPro" id="IPR001173">
    <property type="entry name" value="Glyco_trans_2-like"/>
</dbReference>